<dbReference type="InterPro" id="IPR047784">
    <property type="entry name" value="TrgA"/>
</dbReference>
<name>A0A2S8SAR1_9RHOB</name>
<dbReference type="RefSeq" id="WP_105514091.1">
    <property type="nucleotide sequence ID" value="NZ_PVEP01000002.1"/>
</dbReference>
<dbReference type="OrthoDB" id="7869508at2"/>
<comment type="caution">
    <text evidence="2">The sequence shown here is derived from an EMBL/GenBank/DDBJ whole genome shotgun (WGS) entry which is preliminary data.</text>
</comment>
<evidence type="ECO:0008006" key="4">
    <source>
        <dbReference type="Google" id="ProtNLM"/>
    </source>
</evidence>
<sequence length="146" mass="15863">MPTAAKLFAAVAFALLAFFVAEILKPHMQQGTQFGYFSFYCMLIGLAVGWRVMGPAAGRGWWEAVNAGVRTAAVMLAVALLIFSIYKMLELAFLKRFDGPMDAVVGIFGVGVDYLMQILAWDVIAVLVVGGALAGILAEWAARRWK</sequence>
<keyword evidence="1" id="KW-1133">Transmembrane helix</keyword>
<protein>
    <recommendedName>
        <fullName evidence="4">Tellurium resistance protein</fullName>
    </recommendedName>
</protein>
<gene>
    <name evidence="2" type="ORF">LX70_01697</name>
</gene>
<accession>A0A2S8SAR1</accession>
<proteinExistence type="predicted"/>
<keyword evidence="1" id="KW-0812">Transmembrane</keyword>
<dbReference type="NCBIfam" id="NF033773">
    <property type="entry name" value="tellur_TrgA"/>
    <property type="match status" value="1"/>
</dbReference>
<organism evidence="2 3">
    <name type="scientific">Albidovulum denitrificans</name>
    <dbReference type="NCBI Taxonomy" id="404881"/>
    <lineage>
        <taxon>Bacteria</taxon>
        <taxon>Pseudomonadati</taxon>
        <taxon>Pseudomonadota</taxon>
        <taxon>Alphaproteobacteria</taxon>
        <taxon>Rhodobacterales</taxon>
        <taxon>Paracoccaceae</taxon>
        <taxon>Albidovulum</taxon>
    </lineage>
</organism>
<feature type="transmembrane region" description="Helical" evidence="1">
    <location>
        <begin position="118"/>
        <end position="142"/>
    </location>
</feature>
<reference evidence="2 3" key="1">
    <citation type="submission" date="2018-02" db="EMBL/GenBank/DDBJ databases">
        <title>Genomic Encyclopedia of Archaeal and Bacterial Type Strains, Phase II (KMG-II): from individual species to whole genera.</title>
        <authorList>
            <person name="Goeker M."/>
        </authorList>
    </citation>
    <scope>NUCLEOTIDE SEQUENCE [LARGE SCALE GENOMIC DNA]</scope>
    <source>
        <strain evidence="2 3">DSM 18921</strain>
    </source>
</reference>
<evidence type="ECO:0000313" key="3">
    <source>
        <dbReference type="Proteomes" id="UP000238338"/>
    </source>
</evidence>
<evidence type="ECO:0000313" key="2">
    <source>
        <dbReference type="EMBL" id="PQV57886.1"/>
    </source>
</evidence>
<feature type="transmembrane region" description="Helical" evidence="1">
    <location>
        <begin position="64"/>
        <end position="86"/>
    </location>
</feature>
<dbReference type="AlphaFoldDB" id="A0A2S8SAR1"/>
<evidence type="ECO:0000256" key="1">
    <source>
        <dbReference type="SAM" id="Phobius"/>
    </source>
</evidence>
<dbReference type="Proteomes" id="UP000238338">
    <property type="component" value="Unassembled WGS sequence"/>
</dbReference>
<feature type="transmembrane region" description="Helical" evidence="1">
    <location>
        <begin position="33"/>
        <end position="52"/>
    </location>
</feature>
<dbReference type="EMBL" id="PVEP01000002">
    <property type="protein sequence ID" value="PQV57886.1"/>
    <property type="molecule type" value="Genomic_DNA"/>
</dbReference>
<keyword evidence="3" id="KW-1185">Reference proteome</keyword>
<keyword evidence="1" id="KW-0472">Membrane</keyword>